<dbReference type="InterPro" id="IPR050482">
    <property type="entry name" value="Sensor_HK_TwoCompSys"/>
</dbReference>
<keyword evidence="3" id="KW-0808">Transferase</keyword>
<dbReference type="STRING" id="1214242.B446_29320"/>
<proteinExistence type="predicted"/>
<dbReference type="Gene3D" id="3.30.565.10">
    <property type="entry name" value="Histidine kinase-like ATPase, C-terminal domain"/>
    <property type="match status" value="1"/>
</dbReference>
<dbReference type="eggNOG" id="COG4585">
    <property type="taxonomic scope" value="Bacteria"/>
</dbReference>
<evidence type="ECO:0000256" key="3">
    <source>
        <dbReference type="ARBA" id="ARBA00022679"/>
    </source>
</evidence>
<dbReference type="PANTHER" id="PTHR24421:SF10">
    <property type="entry name" value="NITRATE_NITRITE SENSOR PROTEIN NARQ"/>
    <property type="match status" value="1"/>
</dbReference>
<protein>
    <recommendedName>
        <fullName evidence="2">histidine kinase</fullName>
        <ecNumber evidence="2">2.7.13.3</ecNumber>
    </recommendedName>
</protein>
<accession>S5VXR8</accession>
<evidence type="ECO:0000256" key="1">
    <source>
        <dbReference type="ARBA" id="ARBA00000085"/>
    </source>
</evidence>
<dbReference type="EMBL" id="CP006259">
    <property type="protein sequence ID" value="AGS72670.1"/>
    <property type="molecule type" value="Genomic_DNA"/>
</dbReference>
<keyword evidence="4 6" id="KW-0418">Kinase</keyword>
<reference evidence="6 7" key="2">
    <citation type="journal article" date="2013" name="J. Biotechnol.">
        <title>Complete genome sequence of the kirromycin producer Streptomyces collinus Tu 365 consisting of a linear chromosome and two linear plasmids.</title>
        <authorList>
            <person name="Ruckert C."/>
            <person name="Szczepanowski R."/>
            <person name="Albersmeier A."/>
            <person name="Goesmann A."/>
            <person name="Iftime D."/>
            <person name="Musiol E.M."/>
            <person name="Blin K."/>
            <person name="Wohlleben W."/>
            <person name="Puhler A."/>
            <person name="Kalinowski J."/>
            <person name="Weber T."/>
        </authorList>
    </citation>
    <scope>NUCLEOTIDE SEQUENCE [LARGE SCALE GENOMIC DNA]</scope>
    <source>
        <strain evidence="7">DSM 40733 / Tue 365</strain>
    </source>
</reference>
<dbReference type="InterPro" id="IPR036890">
    <property type="entry name" value="HATPase_C_sf"/>
</dbReference>
<dbReference type="EC" id="2.7.13.3" evidence="2"/>
<organism evidence="6 7">
    <name type="scientific">Streptomyces collinus (strain DSM 40733 / Tue 365)</name>
    <dbReference type="NCBI Taxonomy" id="1214242"/>
    <lineage>
        <taxon>Bacteria</taxon>
        <taxon>Bacillati</taxon>
        <taxon>Actinomycetota</taxon>
        <taxon>Actinomycetes</taxon>
        <taxon>Kitasatosporales</taxon>
        <taxon>Streptomycetaceae</taxon>
        <taxon>Streptomyces</taxon>
    </lineage>
</organism>
<dbReference type="HOGENOM" id="CLU_2262154_0_0_11"/>
<dbReference type="AlphaFoldDB" id="S5VXR8"/>
<sequence>MLRAGDGDDACGGRPQPTPAALDALVAECREAGMEVTLDHRVADPAAVPASAGRTAYRIAQAALTNARKHAPGSDAVRVAGAPDITVVNSAPRTSPASWPGSG</sequence>
<dbReference type="GO" id="GO:0004673">
    <property type="term" value="F:protein histidine kinase activity"/>
    <property type="evidence" value="ECO:0007669"/>
    <property type="project" value="UniProtKB-EC"/>
</dbReference>
<dbReference type="GO" id="GO:0000160">
    <property type="term" value="P:phosphorelay signal transduction system"/>
    <property type="evidence" value="ECO:0007669"/>
    <property type="project" value="UniProtKB-KW"/>
</dbReference>
<evidence type="ECO:0000256" key="2">
    <source>
        <dbReference type="ARBA" id="ARBA00012438"/>
    </source>
</evidence>
<keyword evidence="5" id="KW-0902">Two-component regulatory system</keyword>
<dbReference type="PANTHER" id="PTHR24421">
    <property type="entry name" value="NITRATE/NITRITE SENSOR PROTEIN NARX-RELATED"/>
    <property type="match status" value="1"/>
</dbReference>
<keyword evidence="7" id="KW-1185">Reference proteome</keyword>
<name>S5VXR8_STRC3</name>
<evidence type="ECO:0000313" key="6">
    <source>
        <dbReference type="EMBL" id="AGS72670.1"/>
    </source>
</evidence>
<gene>
    <name evidence="6" type="ORF">B446_29320</name>
</gene>
<dbReference type="PATRIC" id="fig|1214242.5.peg.6005"/>
<evidence type="ECO:0000256" key="4">
    <source>
        <dbReference type="ARBA" id="ARBA00022777"/>
    </source>
</evidence>
<dbReference type="Proteomes" id="UP000015423">
    <property type="component" value="Chromosome"/>
</dbReference>
<comment type="catalytic activity">
    <reaction evidence="1">
        <text>ATP + protein L-histidine = ADP + protein N-phospho-L-histidine.</text>
        <dbReference type="EC" id="2.7.13.3"/>
    </reaction>
</comment>
<dbReference type="KEGG" id="sci:B446_29320"/>
<evidence type="ECO:0000256" key="5">
    <source>
        <dbReference type="ARBA" id="ARBA00023012"/>
    </source>
</evidence>
<dbReference type="RefSeq" id="WP_020943080.1">
    <property type="nucleotide sequence ID" value="NC_021985.1"/>
</dbReference>
<reference evidence="7" key="1">
    <citation type="submission" date="2012-10" db="EMBL/GenBank/DDBJ databases">
        <title>The complete genome sequence of Streptomyces collinus Tu 365.</title>
        <authorList>
            <person name="Ruckert C."/>
            <person name="Szczepanowski R."/>
            <person name="Goesmann A."/>
            <person name="Pross E.K."/>
            <person name="Musiol E.M."/>
            <person name="Blin K."/>
            <person name="Wohlleben W."/>
            <person name="Puhler A."/>
            <person name="Weber T."/>
            <person name="Kalinowski J."/>
        </authorList>
    </citation>
    <scope>NUCLEOTIDE SEQUENCE [LARGE SCALE GENOMIC DNA]</scope>
    <source>
        <strain evidence="7">DSM 40733 / Tue 365</strain>
    </source>
</reference>
<evidence type="ECO:0000313" key="7">
    <source>
        <dbReference type="Proteomes" id="UP000015423"/>
    </source>
</evidence>